<feature type="region of interest" description="Disordered" evidence="1">
    <location>
        <begin position="188"/>
        <end position="213"/>
    </location>
</feature>
<reference evidence="2 3" key="1">
    <citation type="journal article" date="2014" name="Nat. Commun.">
        <title>Multiple recent horizontal transfers of a large genomic region in cheese making fungi.</title>
        <authorList>
            <person name="Cheeseman K."/>
            <person name="Ropars J."/>
            <person name="Renault P."/>
            <person name="Dupont J."/>
            <person name="Gouzy J."/>
            <person name="Branca A."/>
            <person name="Abraham A.L."/>
            <person name="Ceppi M."/>
            <person name="Conseiller E."/>
            <person name="Debuchy R."/>
            <person name="Malagnac F."/>
            <person name="Goarin A."/>
            <person name="Silar P."/>
            <person name="Lacoste S."/>
            <person name="Sallet E."/>
            <person name="Bensimon A."/>
            <person name="Giraud T."/>
            <person name="Brygoo Y."/>
        </authorList>
    </citation>
    <scope>NUCLEOTIDE SEQUENCE [LARGE SCALE GENOMIC DNA]</scope>
    <source>
        <strain evidence="3">FM 013</strain>
    </source>
</reference>
<protein>
    <submittedName>
        <fullName evidence="2">Str. FM013</fullName>
    </submittedName>
</protein>
<dbReference type="Proteomes" id="UP000053732">
    <property type="component" value="Unassembled WGS sequence"/>
</dbReference>
<evidence type="ECO:0000256" key="1">
    <source>
        <dbReference type="SAM" id="MobiDB-lite"/>
    </source>
</evidence>
<sequence>MTYLCQPLDAKAFLSLKHLFKMPNSEVVAWGASNGKRDFFHDIDAVRCRTLKFITIQSSFESTGVWPWNHTQVMNHWGQYSDEETMHMYDEPLSAGEFPSSATNPPPNTYSRIKKLENTVFLLLDDTSPDLRKIRNHMRRAIDAGKSSLYNTELAKMNLTRALKWVSAGITNFHQIVCHCLPGRKISGGTRPRQSEIDSWMDMSKPGRHSTRVASRSLGLTEPGTKSARVLCHNYISSIGFPRFGTSGTFQGPD</sequence>
<organism evidence="2 3">
    <name type="scientific">Penicillium camemberti (strain FM 013)</name>
    <dbReference type="NCBI Taxonomy" id="1429867"/>
    <lineage>
        <taxon>Eukaryota</taxon>
        <taxon>Fungi</taxon>
        <taxon>Dikarya</taxon>
        <taxon>Ascomycota</taxon>
        <taxon>Pezizomycotina</taxon>
        <taxon>Eurotiomycetes</taxon>
        <taxon>Eurotiomycetidae</taxon>
        <taxon>Eurotiales</taxon>
        <taxon>Aspergillaceae</taxon>
        <taxon>Penicillium</taxon>
    </lineage>
</organism>
<name>A0A0G4PR88_PENC3</name>
<evidence type="ECO:0000313" key="2">
    <source>
        <dbReference type="EMBL" id="CRL28915.1"/>
    </source>
</evidence>
<keyword evidence="3" id="KW-1185">Reference proteome</keyword>
<dbReference type="EMBL" id="HG793164">
    <property type="protein sequence ID" value="CRL28915.1"/>
    <property type="molecule type" value="Genomic_DNA"/>
</dbReference>
<evidence type="ECO:0000313" key="3">
    <source>
        <dbReference type="Proteomes" id="UP000053732"/>
    </source>
</evidence>
<accession>A0A0G4PR88</accession>
<proteinExistence type="predicted"/>
<gene>
    <name evidence="2" type="ORF">PCAMFM013_S031g000083</name>
</gene>
<dbReference type="STRING" id="1429867.A0A0G4PR88"/>
<dbReference type="AlphaFoldDB" id="A0A0G4PR88"/>